<evidence type="ECO:0000313" key="3">
    <source>
        <dbReference type="Proteomes" id="UP000799428"/>
    </source>
</evidence>
<accession>A0A6G1JY35</accession>
<gene>
    <name evidence="2" type="ORF">K504DRAFT_505932</name>
</gene>
<name>A0A6G1JY35_9PLEO</name>
<proteinExistence type="predicted"/>
<keyword evidence="3" id="KW-1185">Reference proteome</keyword>
<dbReference type="EMBL" id="MU005778">
    <property type="protein sequence ID" value="KAF2705524.1"/>
    <property type="molecule type" value="Genomic_DNA"/>
</dbReference>
<evidence type="ECO:0000256" key="1">
    <source>
        <dbReference type="SAM" id="MobiDB-lite"/>
    </source>
</evidence>
<protein>
    <submittedName>
        <fullName evidence="2">Uncharacterized protein</fullName>
    </submittedName>
</protein>
<dbReference type="AlphaFoldDB" id="A0A6G1JY35"/>
<dbReference type="Proteomes" id="UP000799428">
    <property type="component" value="Unassembled WGS sequence"/>
</dbReference>
<reference evidence="2" key="1">
    <citation type="journal article" date="2020" name="Stud. Mycol.">
        <title>101 Dothideomycetes genomes: a test case for predicting lifestyles and emergence of pathogens.</title>
        <authorList>
            <person name="Haridas S."/>
            <person name="Albert R."/>
            <person name="Binder M."/>
            <person name="Bloem J."/>
            <person name="Labutti K."/>
            <person name="Salamov A."/>
            <person name="Andreopoulos B."/>
            <person name="Baker S."/>
            <person name="Barry K."/>
            <person name="Bills G."/>
            <person name="Bluhm B."/>
            <person name="Cannon C."/>
            <person name="Castanera R."/>
            <person name="Culley D."/>
            <person name="Daum C."/>
            <person name="Ezra D."/>
            <person name="Gonzalez J."/>
            <person name="Henrissat B."/>
            <person name="Kuo A."/>
            <person name="Liang C."/>
            <person name="Lipzen A."/>
            <person name="Lutzoni F."/>
            <person name="Magnuson J."/>
            <person name="Mondo S."/>
            <person name="Nolan M."/>
            <person name="Ohm R."/>
            <person name="Pangilinan J."/>
            <person name="Park H.-J."/>
            <person name="Ramirez L."/>
            <person name="Alfaro M."/>
            <person name="Sun H."/>
            <person name="Tritt A."/>
            <person name="Yoshinaga Y."/>
            <person name="Zwiers L.-H."/>
            <person name="Turgeon B."/>
            <person name="Goodwin S."/>
            <person name="Spatafora J."/>
            <person name="Crous P."/>
            <person name="Grigoriev I."/>
        </authorList>
    </citation>
    <scope>NUCLEOTIDE SEQUENCE</scope>
    <source>
        <strain evidence="2">CBS 279.74</strain>
    </source>
</reference>
<evidence type="ECO:0000313" key="2">
    <source>
        <dbReference type="EMBL" id="KAF2705524.1"/>
    </source>
</evidence>
<feature type="region of interest" description="Disordered" evidence="1">
    <location>
        <begin position="140"/>
        <end position="161"/>
    </location>
</feature>
<sequence>MAISSTPATLAIELRQNIVNTSVPGGAVIDTDADKLARSDAWSYDHTQTITFISGRPLDPKTTTCSEVSYPLLTPRSRGFGVIIEDQNLTINFTSSALLQYIWPPTPSLPYGGAAGATLVPVVAGVFDFITSGSSYGNSGNVEIGSGRRKDDDASSALPAK</sequence>
<organism evidence="2 3">
    <name type="scientific">Pleomassaria siparia CBS 279.74</name>
    <dbReference type="NCBI Taxonomy" id="1314801"/>
    <lineage>
        <taxon>Eukaryota</taxon>
        <taxon>Fungi</taxon>
        <taxon>Dikarya</taxon>
        <taxon>Ascomycota</taxon>
        <taxon>Pezizomycotina</taxon>
        <taxon>Dothideomycetes</taxon>
        <taxon>Pleosporomycetidae</taxon>
        <taxon>Pleosporales</taxon>
        <taxon>Pleomassariaceae</taxon>
        <taxon>Pleomassaria</taxon>
    </lineage>
</organism>